<dbReference type="RefSeq" id="XP_021838968.2">
    <property type="nucleotide sequence ID" value="XM_021983276.2"/>
</dbReference>
<evidence type="ECO:0000313" key="4">
    <source>
        <dbReference type="RefSeq" id="XP_021838968.2"/>
    </source>
</evidence>
<evidence type="ECO:0000313" key="3">
    <source>
        <dbReference type="Proteomes" id="UP000813463"/>
    </source>
</evidence>
<comment type="similarity">
    <text evidence="1">Belongs to the AB hydrolase superfamily.</text>
</comment>
<dbReference type="Pfam" id="PF00561">
    <property type="entry name" value="Abhydrolase_1"/>
    <property type="match status" value="1"/>
</dbReference>
<dbReference type="KEGG" id="soe:110778719"/>
<reference evidence="3" key="1">
    <citation type="journal article" date="2021" name="Nat. Commun.">
        <title>Genomic analyses provide insights into spinach domestication and the genetic basis of agronomic traits.</title>
        <authorList>
            <person name="Cai X."/>
            <person name="Sun X."/>
            <person name="Xu C."/>
            <person name="Sun H."/>
            <person name="Wang X."/>
            <person name="Ge C."/>
            <person name="Zhang Z."/>
            <person name="Wang Q."/>
            <person name="Fei Z."/>
            <person name="Jiao C."/>
            <person name="Wang Q."/>
        </authorList>
    </citation>
    <scope>NUCLEOTIDE SEQUENCE [LARGE SCALE GENOMIC DNA]</scope>
    <source>
        <strain evidence="3">cv. Varoflay</strain>
    </source>
</reference>
<dbReference type="GO" id="GO:0016787">
    <property type="term" value="F:hydrolase activity"/>
    <property type="evidence" value="ECO:0007669"/>
    <property type="project" value="UniProtKB-KW"/>
</dbReference>
<reference evidence="4" key="2">
    <citation type="submission" date="2025-08" db="UniProtKB">
        <authorList>
            <consortium name="RefSeq"/>
        </authorList>
    </citation>
    <scope>IDENTIFICATION</scope>
    <source>
        <tissue evidence="4">Leaf</tissue>
    </source>
</reference>
<dbReference type="InterPro" id="IPR029058">
    <property type="entry name" value="AB_hydrolase_fold"/>
</dbReference>
<accession>A0A9R0HY34</accession>
<proteinExistence type="inferred from homology"/>
<sequence>MGMLKGLSTSMNAKISGNAGAEVIVLAHGYGGEQSIWEKIVPSLEEKNQVVLFDWNFSGAFSEDNNHSYDPIKYDSLDAFANDLVSLMDEMNIKSCVFVGHSMSGMIGCIASIKRPLLFKKLILIGASPRYLNSEDYEGGFEPSEIEQLLSTIESNFQPWATAFAPIAVGTKDPLIAEKFEKSLKKMKPEVALAVAKIVFLGDYCHVLEKVETPCTLISTTYDIVVPSSVPYYMQKKMINAKSRVEIIDVDGHLPHLSAHEEVLIVLSKELYS</sequence>
<dbReference type="AlphaFoldDB" id="A0A9R0HY34"/>
<evidence type="ECO:0000259" key="2">
    <source>
        <dbReference type="Pfam" id="PF00561"/>
    </source>
</evidence>
<dbReference type="Proteomes" id="UP000813463">
    <property type="component" value="Chromosome 2"/>
</dbReference>
<organism evidence="3 4">
    <name type="scientific">Spinacia oleracea</name>
    <name type="common">Spinach</name>
    <dbReference type="NCBI Taxonomy" id="3562"/>
    <lineage>
        <taxon>Eukaryota</taxon>
        <taxon>Viridiplantae</taxon>
        <taxon>Streptophyta</taxon>
        <taxon>Embryophyta</taxon>
        <taxon>Tracheophyta</taxon>
        <taxon>Spermatophyta</taxon>
        <taxon>Magnoliopsida</taxon>
        <taxon>eudicotyledons</taxon>
        <taxon>Gunneridae</taxon>
        <taxon>Pentapetalae</taxon>
        <taxon>Caryophyllales</taxon>
        <taxon>Chenopodiaceae</taxon>
        <taxon>Chenopodioideae</taxon>
        <taxon>Anserineae</taxon>
        <taxon>Spinacia</taxon>
    </lineage>
</organism>
<feature type="domain" description="AB hydrolase-1" evidence="2">
    <location>
        <begin position="23"/>
        <end position="133"/>
    </location>
</feature>
<dbReference type="GeneID" id="110778719"/>
<dbReference type="PANTHER" id="PTHR43039">
    <property type="entry name" value="ESTERASE-RELATED"/>
    <property type="match status" value="1"/>
</dbReference>
<dbReference type="InterPro" id="IPR000073">
    <property type="entry name" value="AB_hydrolase_1"/>
</dbReference>
<protein>
    <submittedName>
        <fullName evidence="4">Strigolactone esterase D14</fullName>
    </submittedName>
</protein>
<name>A0A9R0HY34_SPIOL</name>
<dbReference type="SUPFAM" id="SSF53474">
    <property type="entry name" value="alpha/beta-Hydrolases"/>
    <property type="match status" value="1"/>
</dbReference>
<dbReference type="Gene3D" id="3.40.50.1820">
    <property type="entry name" value="alpha/beta hydrolase"/>
    <property type="match status" value="1"/>
</dbReference>
<evidence type="ECO:0000256" key="1">
    <source>
        <dbReference type="ARBA" id="ARBA00008645"/>
    </source>
</evidence>
<gene>
    <name evidence="4" type="primary">LOC110778719</name>
</gene>
<keyword evidence="3" id="KW-1185">Reference proteome</keyword>